<proteinExistence type="predicted"/>
<accession>A0A0K2T3U9</accession>
<dbReference type="AlphaFoldDB" id="A0A0K2T3U9"/>
<organism evidence="1">
    <name type="scientific">Lepeophtheirus salmonis</name>
    <name type="common">Salmon louse</name>
    <name type="synonym">Caligus salmonis</name>
    <dbReference type="NCBI Taxonomy" id="72036"/>
    <lineage>
        <taxon>Eukaryota</taxon>
        <taxon>Metazoa</taxon>
        <taxon>Ecdysozoa</taxon>
        <taxon>Arthropoda</taxon>
        <taxon>Crustacea</taxon>
        <taxon>Multicrustacea</taxon>
        <taxon>Hexanauplia</taxon>
        <taxon>Copepoda</taxon>
        <taxon>Siphonostomatoida</taxon>
        <taxon>Caligidae</taxon>
        <taxon>Lepeophtheirus</taxon>
    </lineage>
</organism>
<protein>
    <submittedName>
        <fullName evidence="1">Uncharacterized protein</fullName>
    </submittedName>
</protein>
<sequence length="39" mass="4587">MSIISSIFKWPPCVSFKTIKTIFCFLSTEEVLRRMMTLT</sequence>
<dbReference type="EMBL" id="HACA01002906">
    <property type="protein sequence ID" value="CDW20267.1"/>
    <property type="molecule type" value="Transcribed_RNA"/>
</dbReference>
<reference evidence="1" key="1">
    <citation type="submission" date="2014-05" db="EMBL/GenBank/DDBJ databases">
        <authorList>
            <person name="Chronopoulou M."/>
        </authorList>
    </citation>
    <scope>NUCLEOTIDE SEQUENCE</scope>
    <source>
        <tissue evidence="1">Whole organism</tissue>
    </source>
</reference>
<name>A0A0K2T3U9_LEPSM</name>
<evidence type="ECO:0000313" key="1">
    <source>
        <dbReference type="EMBL" id="CDW20267.1"/>
    </source>
</evidence>